<proteinExistence type="inferred from homology"/>
<keyword evidence="11" id="KW-1185">Reference proteome</keyword>
<dbReference type="Pfam" id="PF00179">
    <property type="entry name" value="UQ_con"/>
    <property type="match status" value="1"/>
</dbReference>
<evidence type="ECO:0000256" key="6">
    <source>
        <dbReference type="ARBA" id="ARBA00042190"/>
    </source>
</evidence>
<keyword evidence="8" id="KW-0547">Nucleotide-binding</keyword>
<evidence type="ECO:0000256" key="5">
    <source>
        <dbReference type="ARBA" id="ARBA00042179"/>
    </source>
</evidence>
<dbReference type="SUPFAM" id="SSF46934">
    <property type="entry name" value="UBA-like"/>
    <property type="match status" value="1"/>
</dbReference>
<keyword evidence="8" id="KW-0067">ATP-binding</keyword>
<dbReference type="PROSITE" id="PS50127">
    <property type="entry name" value="UBC_2"/>
    <property type="match status" value="1"/>
</dbReference>
<evidence type="ECO:0000256" key="3">
    <source>
        <dbReference type="ARBA" id="ARBA00039884"/>
    </source>
</evidence>
<dbReference type="Gene3D" id="3.10.110.10">
    <property type="entry name" value="Ubiquitin Conjugating Enzyme"/>
    <property type="match status" value="1"/>
</dbReference>
<keyword evidence="2 8" id="KW-0833">Ubl conjugation pathway</keyword>
<dbReference type="InterPro" id="IPR015368">
    <property type="entry name" value="UBA_C_fun"/>
</dbReference>
<organism evidence="10 11">
    <name type="scientific">Dactylonectria macrodidyma</name>
    <dbReference type="NCBI Taxonomy" id="307937"/>
    <lineage>
        <taxon>Eukaryota</taxon>
        <taxon>Fungi</taxon>
        <taxon>Dikarya</taxon>
        <taxon>Ascomycota</taxon>
        <taxon>Pezizomycotina</taxon>
        <taxon>Sordariomycetes</taxon>
        <taxon>Hypocreomycetidae</taxon>
        <taxon>Hypocreales</taxon>
        <taxon>Nectriaceae</taxon>
        <taxon>Dactylonectria</taxon>
    </lineage>
</organism>
<comment type="caution">
    <text evidence="10">The sequence shown here is derived from an EMBL/GenBank/DDBJ whole genome shotgun (WGS) entry which is preliminary data.</text>
</comment>
<evidence type="ECO:0000256" key="4">
    <source>
        <dbReference type="ARBA" id="ARBA00041569"/>
    </source>
</evidence>
<dbReference type="Pfam" id="PF09288">
    <property type="entry name" value="UBA_3"/>
    <property type="match status" value="1"/>
</dbReference>
<reference evidence="10" key="1">
    <citation type="journal article" date="2021" name="Nat. Commun.">
        <title>Genetic determinants of endophytism in the Arabidopsis root mycobiome.</title>
        <authorList>
            <person name="Mesny F."/>
            <person name="Miyauchi S."/>
            <person name="Thiergart T."/>
            <person name="Pickel B."/>
            <person name="Atanasova L."/>
            <person name="Karlsson M."/>
            <person name="Huettel B."/>
            <person name="Barry K.W."/>
            <person name="Haridas S."/>
            <person name="Chen C."/>
            <person name="Bauer D."/>
            <person name="Andreopoulos W."/>
            <person name="Pangilinan J."/>
            <person name="LaButti K."/>
            <person name="Riley R."/>
            <person name="Lipzen A."/>
            <person name="Clum A."/>
            <person name="Drula E."/>
            <person name="Henrissat B."/>
            <person name="Kohler A."/>
            <person name="Grigoriev I.V."/>
            <person name="Martin F.M."/>
            <person name="Hacquard S."/>
        </authorList>
    </citation>
    <scope>NUCLEOTIDE SEQUENCE</scope>
    <source>
        <strain evidence="10">MPI-CAGE-AT-0147</strain>
    </source>
</reference>
<dbReference type="InterPro" id="IPR050113">
    <property type="entry name" value="Ub_conjugating_enzyme"/>
</dbReference>
<dbReference type="AlphaFoldDB" id="A0A9P9F4K1"/>
<dbReference type="CDD" id="cd23800">
    <property type="entry name" value="UBCc_UBE2K"/>
    <property type="match status" value="1"/>
</dbReference>
<feature type="active site" description="Glycyl thioester intermediate" evidence="7">
    <location>
        <position position="91"/>
    </location>
</feature>
<gene>
    <name evidence="10" type="ORF">EDB81DRAFT_435429</name>
</gene>
<protein>
    <recommendedName>
        <fullName evidence="3">Ubiquitin-conjugating enzyme E2 2</fullName>
    </recommendedName>
    <alternativeName>
        <fullName evidence="5">E2 ubiquitin-conjugating enzyme 2</fullName>
    </alternativeName>
    <alternativeName>
        <fullName evidence="6">Ubiquitin carrier protein UBC2</fullName>
    </alternativeName>
    <alternativeName>
        <fullName evidence="4">Ubiquitin-protein ligase UBC2</fullName>
    </alternativeName>
</protein>
<dbReference type="GO" id="GO:0005524">
    <property type="term" value="F:ATP binding"/>
    <property type="evidence" value="ECO:0007669"/>
    <property type="project" value="UniProtKB-UniRule"/>
</dbReference>
<evidence type="ECO:0000256" key="2">
    <source>
        <dbReference type="ARBA" id="ARBA00022786"/>
    </source>
</evidence>
<evidence type="ECO:0000313" key="11">
    <source>
        <dbReference type="Proteomes" id="UP000738349"/>
    </source>
</evidence>
<dbReference type="OrthoDB" id="9993688at2759"/>
<dbReference type="SUPFAM" id="SSF54495">
    <property type="entry name" value="UBC-like"/>
    <property type="match status" value="1"/>
</dbReference>
<evidence type="ECO:0000256" key="1">
    <source>
        <dbReference type="ARBA" id="ARBA00022679"/>
    </source>
</evidence>
<dbReference type="Proteomes" id="UP000738349">
    <property type="component" value="Unassembled WGS sequence"/>
</dbReference>
<feature type="domain" description="UBC core" evidence="9">
    <location>
        <begin position="4"/>
        <end position="153"/>
    </location>
</feature>
<evidence type="ECO:0000256" key="7">
    <source>
        <dbReference type="PROSITE-ProRule" id="PRU10133"/>
    </source>
</evidence>
<dbReference type="InterPro" id="IPR009060">
    <property type="entry name" value="UBA-like_sf"/>
</dbReference>
<dbReference type="EMBL" id="JAGMUV010000006">
    <property type="protein sequence ID" value="KAH7152839.1"/>
    <property type="molecule type" value="Genomic_DNA"/>
</dbReference>
<dbReference type="GO" id="GO:0016740">
    <property type="term" value="F:transferase activity"/>
    <property type="evidence" value="ECO:0007669"/>
    <property type="project" value="UniProtKB-KW"/>
</dbReference>
<dbReference type="PANTHER" id="PTHR24067">
    <property type="entry name" value="UBIQUITIN-CONJUGATING ENZYME E2"/>
    <property type="match status" value="1"/>
</dbReference>
<keyword evidence="1" id="KW-0808">Transferase</keyword>
<evidence type="ECO:0000256" key="8">
    <source>
        <dbReference type="RuleBase" id="RU362109"/>
    </source>
</evidence>
<evidence type="ECO:0000313" key="10">
    <source>
        <dbReference type="EMBL" id="KAH7152839.1"/>
    </source>
</evidence>
<accession>A0A9P9F4K1</accession>
<evidence type="ECO:0000259" key="9">
    <source>
        <dbReference type="PROSITE" id="PS50127"/>
    </source>
</evidence>
<dbReference type="InterPro" id="IPR016135">
    <property type="entry name" value="UBQ-conjugating_enzyme/RWD"/>
</dbReference>
<dbReference type="InterPro" id="IPR000608">
    <property type="entry name" value="UBC"/>
</dbReference>
<dbReference type="PROSITE" id="PS00183">
    <property type="entry name" value="UBC_1"/>
    <property type="match status" value="1"/>
</dbReference>
<name>A0A9P9F4K1_9HYPO</name>
<dbReference type="InterPro" id="IPR023313">
    <property type="entry name" value="UBQ-conjugating_AS"/>
</dbReference>
<comment type="similarity">
    <text evidence="8">Belongs to the ubiquitin-conjugating enzyme family.</text>
</comment>
<dbReference type="SMART" id="SM00212">
    <property type="entry name" value="UBCc"/>
    <property type="match status" value="1"/>
</dbReference>
<sequence length="237" mass="26470">MASSRERRLVKELADMQADRDNSGVYANPVSDDDLTHLKGIFPAPPDTPYAGGTFQVDIKIPTSYPFKSPTIKFDTQIWHPNVSSQTGAICLDTLGSGWSPVQTIKTALLSLRMLLEFPNPKDPQDAEVARMLIDKPDVFAAKAHEWAVKYAGAPPRDVDLSKWKFDESKANPVVDNDSRYMGYSRDLVERFVRMGFEVESVVDAFVYVGIDRNGGQDYELEEAYMGDITARLLGEQ</sequence>